<dbReference type="EMBL" id="JPWB01000010">
    <property type="protein sequence ID" value="RCK19653.1"/>
    <property type="molecule type" value="Genomic_DNA"/>
</dbReference>
<dbReference type="Proteomes" id="UP000253061">
    <property type="component" value="Unassembled WGS sequence"/>
</dbReference>
<sequence length="319" mass="34625">MDEVCVDNIGNADAIDKAARALAIDKPKTKESQIGFREVTATIYPIGAGGGFAGVLAQKEGESCAVITKQSVEFRKSIGDAFGLEMEDMGTSFDFGEVLDLQYGFSEIHRLPVKQYKIITDKGQLLDVVEFMTPNAFREESSIFGMVSGALAKRRANPDETASDIFSAVLDEVCLPHAGNVDAIRREAEQVAGSTGVQFDRPEDKLFADALQMYVLTAEPDGSGTFIGVSSDGGLCGYWAVDAKQANFDVFRSHDLMQVDSEILDDGLVELGFSPDENVAVLQIALQREGKQIYSVLVIDRASYSGMNFHDLPVLPWAL</sequence>
<name>A0A367V3B4_9PROT</name>
<evidence type="ECO:0000313" key="2">
    <source>
        <dbReference type="Proteomes" id="UP000253061"/>
    </source>
</evidence>
<proteinExistence type="predicted"/>
<dbReference type="AlphaFoldDB" id="A0A367V3B4"/>
<accession>A0A367V3B4</accession>
<protein>
    <submittedName>
        <fullName evidence="1">Uncharacterized protein</fullName>
    </submittedName>
</protein>
<organism evidence="1 2">
    <name type="scientific">Thalassospira profundimaris</name>
    <dbReference type="NCBI Taxonomy" id="502049"/>
    <lineage>
        <taxon>Bacteria</taxon>
        <taxon>Pseudomonadati</taxon>
        <taxon>Pseudomonadota</taxon>
        <taxon>Alphaproteobacteria</taxon>
        <taxon>Rhodospirillales</taxon>
        <taxon>Thalassospiraceae</taxon>
        <taxon>Thalassospira</taxon>
    </lineage>
</organism>
<gene>
    <name evidence="1" type="ORF">TH6_18815</name>
</gene>
<comment type="caution">
    <text evidence="1">The sequence shown here is derived from an EMBL/GenBank/DDBJ whole genome shotgun (WGS) entry which is preliminary data.</text>
</comment>
<reference evidence="1 2" key="1">
    <citation type="submission" date="2014-07" db="EMBL/GenBank/DDBJ databases">
        <title>Draft genome sequence of Thalassospira profundimaris R8-17.</title>
        <authorList>
            <person name="Lai Q."/>
            <person name="Shao Z."/>
        </authorList>
    </citation>
    <scope>NUCLEOTIDE SEQUENCE [LARGE SCALE GENOMIC DNA]</scope>
    <source>
        <strain evidence="1 2">R8-17</strain>
    </source>
</reference>
<evidence type="ECO:0000313" key="1">
    <source>
        <dbReference type="EMBL" id="RCK19653.1"/>
    </source>
</evidence>